<evidence type="ECO:0000256" key="1">
    <source>
        <dbReference type="ARBA" id="ARBA00022679"/>
    </source>
</evidence>
<dbReference type="InterPro" id="IPR000182">
    <property type="entry name" value="GNAT_dom"/>
</dbReference>
<evidence type="ECO:0000313" key="5">
    <source>
        <dbReference type="Proteomes" id="UP000886805"/>
    </source>
</evidence>
<organism evidence="4 5">
    <name type="scientific">Candidatus Anaerobutyricum stercoripullorum</name>
    <dbReference type="NCBI Taxonomy" id="2838456"/>
    <lineage>
        <taxon>Bacteria</taxon>
        <taxon>Bacillati</taxon>
        <taxon>Bacillota</taxon>
        <taxon>Clostridia</taxon>
        <taxon>Lachnospirales</taxon>
        <taxon>Lachnospiraceae</taxon>
        <taxon>Anaerobutyricum</taxon>
    </lineage>
</organism>
<keyword evidence="2" id="KW-0012">Acyltransferase</keyword>
<accession>A0A9D2BE59</accession>
<evidence type="ECO:0000313" key="4">
    <source>
        <dbReference type="EMBL" id="HIX73225.1"/>
    </source>
</evidence>
<dbReference type="GO" id="GO:0008080">
    <property type="term" value="F:N-acetyltransferase activity"/>
    <property type="evidence" value="ECO:0007669"/>
    <property type="project" value="UniProtKB-ARBA"/>
</dbReference>
<protein>
    <submittedName>
        <fullName evidence="4">GNAT family N-acetyltransferase</fullName>
    </submittedName>
</protein>
<dbReference type="PANTHER" id="PTHR10908:SF0">
    <property type="entry name" value="SEROTONIN N-ACETYLTRANSFERASE"/>
    <property type="match status" value="1"/>
</dbReference>
<keyword evidence="1" id="KW-0808">Transferase</keyword>
<dbReference type="Gene3D" id="3.40.630.30">
    <property type="match status" value="1"/>
</dbReference>
<dbReference type="PROSITE" id="PS51186">
    <property type="entry name" value="GNAT"/>
    <property type="match status" value="1"/>
</dbReference>
<evidence type="ECO:0000256" key="2">
    <source>
        <dbReference type="ARBA" id="ARBA00023315"/>
    </source>
</evidence>
<dbReference type="PANTHER" id="PTHR10908">
    <property type="entry name" value="SEROTONIN N-ACETYLTRANSFERASE"/>
    <property type="match status" value="1"/>
</dbReference>
<dbReference type="EMBL" id="DXEQ01000287">
    <property type="protein sequence ID" value="HIX73225.1"/>
    <property type="molecule type" value="Genomic_DNA"/>
</dbReference>
<dbReference type="InterPro" id="IPR016181">
    <property type="entry name" value="Acyl_CoA_acyltransferase"/>
</dbReference>
<dbReference type="CDD" id="cd04301">
    <property type="entry name" value="NAT_SF"/>
    <property type="match status" value="1"/>
</dbReference>
<sequence>MEKVREGAFLRQSETADKDLCERFEFRDIRPEEAEQTAEIERICFPPNEACSRKMMLERVAKAPEMFLVAVDRANGRIAGFLNGLATGETVFRDEFFTDADLYEPDGPNIMLLGLDVLPEYRGQGLARELMNRYLRREQEKGRCEVTLTCLDGKIKMYEKMGFTNRGVSASVWGGEQWYDMTCRLDKEIYFSP</sequence>
<reference evidence="4" key="2">
    <citation type="submission" date="2021-04" db="EMBL/GenBank/DDBJ databases">
        <authorList>
            <person name="Gilroy R."/>
        </authorList>
    </citation>
    <scope>NUCLEOTIDE SEQUENCE</scope>
    <source>
        <strain evidence="4">ChiSxjej3B15-1167</strain>
    </source>
</reference>
<dbReference type="AlphaFoldDB" id="A0A9D2BE59"/>
<comment type="caution">
    <text evidence="4">The sequence shown here is derived from an EMBL/GenBank/DDBJ whole genome shotgun (WGS) entry which is preliminary data.</text>
</comment>
<name>A0A9D2BE59_9FIRM</name>
<dbReference type="SUPFAM" id="SSF55729">
    <property type="entry name" value="Acyl-CoA N-acyltransferases (Nat)"/>
    <property type="match status" value="1"/>
</dbReference>
<evidence type="ECO:0000259" key="3">
    <source>
        <dbReference type="PROSITE" id="PS51186"/>
    </source>
</evidence>
<proteinExistence type="predicted"/>
<dbReference type="Proteomes" id="UP000886805">
    <property type="component" value="Unassembled WGS sequence"/>
</dbReference>
<gene>
    <name evidence="4" type="ORF">H9849_09420</name>
</gene>
<reference evidence="4" key="1">
    <citation type="journal article" date="2021" name="PeerJ">
        <title>Extensive microbial diversity within the chicken gut microbiome revealed by metagenomics and culture.</title>
        <authorList>
            <person name="Gilroy R."/>
            <person name="Ravi A."/>
            <person name="Getino M."/>
            <person name="Pursley I."/>
            <person name="Horton D.L."/>
            <person name="Alikhan N.F."/>
            <person name="Baker D."/>
            <person name="Gharbi K."/>
            <person name="Hall N."/>
            <person name="Watson M."/>
            <person name="Adriaenssens E.M."/>
            <person name="Foster-Nyarko E."/>
            <person name="Jarju S."/>
            <person name="Secka A."/>
            <person name="Antonio M."/>
            <person name="Oren A."/>
            <person name="Chaudhuri R.R."/>
            <person name="La Ragione R."/>
            <person name="Hildebrand F."/>
            <person name="Pallen M.J."/>
        </authorList>
    </citation>
    <scope>NUCLEOTIDE SEQUENCE</scope>
    <source>
        <strain evidence="4">ChiSxjej3B15-1167</strain>
    </source>
</reference>
<dbReference type="InterPro" id="IPR051635">
    <property type="entry name" value="SNAT-like"/>
</dbReference>
<feature type="domain" description="N-acetyltransferase" evidence="3">
    <location>
        <begin position="24"/>
        <end position="186"/>
    </location>
</feature>
<dbReference type="Pfam" id="PF00583">
    <property type="entry name" value="Acetyltransf_1"/>
    <property type="match status" value="1"/>
</dbReference>